<accession>A0A9D9H3Q4</accession>
<dbReference type="AlphaFoldDB" id="A0A9D9H3Q4"/>
<dbReference type="Proteomes" id="UP000823611">
    <property type="component" value="Unassembled WGS sequence"/>
</dbReference>
<gene>
    <name evidence="1" type="ORF">IAC55_02280</name>
</gene>
<protein>
    <submittedName>
        <fullName evidence="1">Phage portal protein</fullName>
    </submittedName>
</protein>
<comment type="caution">
    <text evidence="1">The sequence shown here is derived from an EMBL/GenBank/DDBJ whole genome shotgun (WGS) entry which is preliminary data.</text>
</comment>
<dbReference type="NCBIfam" id="TIGR01538">
    <property type="entry name" value="portal_SPP1"/>
    <property type="match status" value="1"/>
</dbReference>
<sequence>MYLTDMDFINAKISAVGKMNTSHIIAYILEEDIKSPKKLAMEKGEKYYNAEHDSLFKDYNVTTLDETEEIGGKEINTRHKFKNPNRSNHHNIDPFHKILVDQKVSYMVGKEPTITVKGSDKDSTLKEYENVVTDFADERFNEIIQDLVRGASNKGFEALHVYYDEKGQLKYCVVPACEIIPIYDTRYQEELVEVIRYYQIKVVKEGREYIRRKVEWWDKEGVTYYTEKEENIFLEDGKKAPHWWDINLINNVEKRRTPHSWGCVPFVILDNNHSKMTDLHPIKGLIDAYDMISSEGTNNFLDLVDMYWVIQGYGGETASTIAKKLQINKAVNISDPSGNVEAKQVNLPINERIEFLKMLRRDIYHFGMGIDIDDERFGTAPSGISLQFRYANLKHKCENMTPRLKRAIKKFLWFFTDDYNRKNNTSYDASLINITLNYSQIANDAETVDIITKSEGIISRKTQLEHHPFIIDVNEELKQLEIEEKQSIEKYSHMHFKEGDE</sequence>
<organism evidence="1 2">
    <name type="scientific">Candidatus Fimicola merdigallinarum</name>
    <dbReference type="NCBI Taxonomy" id="2840819"/>
    <lineage>
        <taxon>Bacteria</taxon>
        <taxon>Bacillati</taxon>
        <taxon>Bacillota</taxon>
        <taxon>Clostridia</taxon>
        <taxon>Lachnospirales</taxon>
        <taxon>Lachnospiraceae</taxon>
        <taxon>Lachnospiraceae incertae sedis</taxon>
        <taxon>Candidatus Fimicola</taxon>
    </lineage>
</organism>
<evidence type="ECO:0000313" key="2">
    <source>
        <dbReference type="Proteomes" id="UP000823611"/>
    </source>
</evidence>
<name>A0A9D9H3Q4_9FIRM</name>
<dbReference type="InterPro" id="IPR006428">
    <property type="entry name" value="Portal_SPP1-type"/>
</dbReference>
<dbReference type="EMBL" id="JADIMX010000044">
    <property type="protein sequence ID" value="MBO8434137.1"/>
    <property type="molecule type" value="Genomic_DNA"/>
</dbReference>
<evidence type="ECO:0000313" key="1">
    <source>
        <dbReference type="EMBL" id="MBO8434137.1"/>
    </source>
</evidence>
<reference evidence="1" key="2">
    <citation type="journal article" date="2021" name="PeerJ">
        <title>Extensive microbial diversity within the chicken gut microbiome revealed by metagenomics and culture.</title>
        <authorList>
            <person name="Gilroy R."/>
            <person name="Ravi A."/>
            <person name="Getino M."/>
            <person name="Pursley I."/>
            <person name="Horton D.L."/>
            <person name="Alikhan N.F."/>
            <person name="Baker D."/>
            <person name="Gharbi K."/>
            <person name="Hall N."/>
            <person name="Watson M."/>
            <person name="Adriaenssens E.M."/>
            <person name="Foster-Nyarko E."/>
            <person name="Jarju S."/>
            <person name="Secka A."/>
            <person name="Antonio M."/>
            <person name="Oren A."/>
            <person name="Chaudhuri R.R."/>
            <person name="La Ragione R."/>
            <person name="Hildebrand F."/>
            <person name="Pallen M.J."/>
        </authorList>
    </citation>
    <scope>NUCLEOTIDE SEQUENCE</scope>
    <source>
        <strain evidence="1">F6-4510</strain>
    </source>
</reference>
<dbReference type="Pfam" id="PF05133">
    <property type="entry name" value="SPP1_portal"/>
    <property type="match status" value="1"/>
</dbReference>
<reference evidence="1" key="1">
    <citation type="submission" date="2020-10" db="EMBL/GenBank/DDBJ databases">
        <authorList>
            <person name="Gilroy R."/>
        </authorList>
    </citation>
    <scope>NUCLEOTIDE SEQUENCE</scope>
    <source>
        <strain evidence="1">F6-4510</strain>
    </source>
</reference>
<dbReference type="InterPro" id="IPR021145">
    <property type="entry name" value="Portal_protein_SPP1_Gp6-like"/>
</dbReference>
<proteinExistence type="predicted"/>